<dbReference type="EMBL" id="JAWQEG010003393">
    <property type="protein sequence ID" value="KAK3866468.1"/>
    <property type="molecule type" value="Genomic_DNA"/>
</dbReference>
<proteinExistence type="inferred from homology"/>
<dbReference type="InterPro" id="IPR036935">
    <property type="entry name" value="Ribosomal_bL9_N_sf"/>
</dbReference>
<gene>
    <name evidence="7" type="ORF">Pcinc_028011</name>
</gene>
<evidence type="ECO:0000256" key="4">
    <source>
        <dbReference type="ARBA" id="ARBA00035194"/>
    </source>
</evidence>
<dbReference type="InterPro" id="IPR009027">
    <property type="entry name" value="Ribosomal_bL9/RNase_H1_N"/>
</dbReference>
<evidence type="ECO:0000256" key="2">
    <source>
        <dbReference type="ARBA" id="ARBA00022980"/>
    </source>
</evidence>
<dbReference type="InterPro" id="IPR000244">
    <property type="entry name" value="Ribosomal_bL9"/>
</dbReference>
<dbReference type="AlphaFoldDB" id="A0AAE1K9J1"/>
<evidence type="ECO:0000313" key="8">
    <source>
        <dbReference type="Proteomes" id="UP001286313"/>
    </source>
</evidence>
<keyword evidence="3" id="KW-0687">Ribonucleoprotein</keyword>
<comment type="similarity">
    <text evidence="1">Belongs to the bacterial ribosomal protein bL9 family.</text>
</comment>
<evidence type="ECO:0000256" key="3">
    <source>
        <dbReference type="ARBA" id="ARBA00023274"/>
    </source>
</evidence>
<dbReference type="GO" id="GO:0006412">
    <property type="term" value="P:translation"/>
    <property type="evidence" value="ECO:0007669"/>
    <property type="project" value="InterPro"/>
</dbReference>
<dbReference type="GO" id="GO:1990904">
    <property type="term" value="C:ribonucleoprotein complex"/>
    <property type="evidence" value="ECO:0007669"/>
    <property type="project" value="UniProtKB-KW"/>
</dbReference>
<feature type="domain" description="Ribosomal protein L9" evidence="6">
    <location>
        <begin position="96"/>
        <end position="142"/>
    </location>
</feature>
<organism evidence="7 8">
    <name type="scientific">Petrolisthes cinctipes</name>
    <name type="common">Flat porcelain crab</name>
    <dbReference type="NCBI Taxonomy" id="88211"/>
    <lineage>
        <taxon>Eukaryota</taxon>
        <taxon>Metazoa</taxon>
        <taxon>Ecdysozoa</taxon>
        <taxon>Arthropoda</taxon>
        <taxon>Crustacea</taxon>
        <taxon>Multicrustacea</taxon>
        <taxon>Malacostraca</taxon>
        <taxon>Eumalacostraca</taxon>
        <taxon>Eucarida</taxon>
        <taxon>Decapoda</taxon>
        <taxon>Pleocyemata</taxon>
        <taxon>Anomura</taxon>
        <taxon>Galatheoidea</taxon>
        <taxon>Porcellanidae</taxon>
        <taxon>Petrolisthes</taxon>
    </lineage>
</organism>
<accession>A0AAE1K9J1</accession>
<dbReference type="PANTHER" id="PTHR21368">
    <property type="entry name" value="50S RIBOSOMAL PROTEIN L9"/>
    <property type="match status" value="1"/>
</dbReference>
<evidence type="ECO:0000256" key="1">
    <source>
        <dbReference type="ARBA" id="ARBA00010605"/>
    </source>
</evidence>
<dbReference type="InterPro" id="IPR020070">
    <property type="entry name" value="Ribosomal_bL9_N"/>
</dbReference>
<dbReference type="Proteomes" id="UP001286313">
    <property type="component" value="Unassembled WGS sequence"/>
</dbReference>
<dbReference type="GO" id="GO:0003735">
    <property type="term" value="F:structural constituent of ribosome"/>
    <property type="evidence" value="ECO:0007669"/>
    <property type="project" value="InterPro"/>
</dbReference>
<sequence length="295" mass="33569">MLRSVVQGLSRLSLQNTNMKLTALPLTGSALTSGNTKVPYHPSPMVQQIRTTFILKRKHKVDLVNGHASLRSRRLKARHYIYELVEDTNIKKKEPVKVILKTAIDGLGSRGEVVEVKPNRARNHLLLQDLAVYASPENIEEYASLMQKRSDEDQPSSPFALKTVKMLSKRVVSVSMNLHNPWTIEPWHLRVAFRRAGIIVPEEAFTLPPHPICGPDLSLQNKEFAVKVKINGKEEATVRCRINHFASQPSERLPCPAHHWEYPAEPIFPEQAAILEELTRNNPSTRYHEEEEEAY</sequence>
<keyword evidence="8" id="KW-1185">Reference proteome</keyword>
<evidence type="ECO:0000259" key="6">
    <source>
        <dbReference type="Pfam" id="PF01281"/>
    </source>
</evidence>
<reference evidence="7" key="1">
    <citation type="submission" date="2023-10" db="EMBL/GenBank/DDBJ databases">
        <title>Genome assemblies of two species of porcelain crab, Petrolisthes cinctipes and Petrolisthes manimaculis (Anomura: Porcellanidae).</title>
        <authorList>
            <person name="Angst P."/>
        </authorList>
    </citation>
    <scope>NUCLEOTIDE SEQUENCE</scope>
    <source>
        <strain evidence="7">PB745_01</strain>
        <tissue evidence="7">Gill</tissue>
    </source>
</reference>
<dbReference type="SUPFAM" id="SSF55658">
    <property type="entry name" value="L9 N-domain-like"/>
    <property type="match status" value="1"/>
</dbReference>
<evidence type="ECO:0000313" key="7">
    <source>
        <dbReference type="EMBL" id="KAK3866468.1"/>
    </source>
</evidence>
<protein>
    <recommendedName>
        <fullName evidence="4">Large ribosomal subunit protein bL9m</fullName>
    </recommendedName>
    <alternativeName>
        <fullName evidence="5">39S ribosomal protein L9, mitochondrial</fullName>
    </alternativeName>
</protein>
<evidence type="ECO:0000256" key="5">
    <source>
        <dbReference type="ARBA" id="ARBA00035381"/>
    </source>
</evidence>
<keyword evidence="2" id="KW-0689">Ribosomal protein</keyword>
<dbReference type="Pfam" id="PF01281">
    <property type="entry name" value="Ribosomal_L9_N"/>
    <property type="match status" value="1"/>
</dbReference>
<dbReference type="Gene3D" id="3.40.5.10">
    <property type="entry name" value="Ribosomal protein L9, N-terminal domain"/>
    <property type="match status" value="1"/>
</dbReference>
<dbReference type="GO" id="GO:0005840">
    <property type="term" value="C:ribosome"/>
    <property type="evidence" value="ECO:0007669"/>
    <property type="project" value="UniProtKB-KW"/>
</dbReference>
<name>A0AAE1K9J1_PETCI</name>
<comment type="caution">
    <text evidence="7">The sequence shown here is derived from an EMBL/GenBank/DDBJ whole genome shotgun (WGS) entry which is preliminary data.</text>
</comment>